<comment type="subunit">
    <text evidence="4">The complex is composed of two ATP-binding proteins (PstB), two transmembrane proteins (PstC and PstA) and a solute-binding protein (PstS).</text>
</comment>
<feature type="domain" description="PBP" evidence="10">
    <location>
        <begin position="27"/>
        <end position="142"/>
    </location>
</feature>
<evidence type="ECO:0000256" key="7">
    <source>
        <dbReference type="ARBA" id="ARBA00023139"/>
    </source>
</evidence>
<proteinExistence type="inferred from homology"/>
<dbReference type="Proteomes" id="UP000824132">
    <property type="component" value="Unassembled WGS sequence"/>
</dbReference>
<dbReference type="Pfam" id="PF12849">
    <property type="entry name" value="PBP_like_2"/>
    <property type="match status" value="2"/>
</dbReference>
<evidence type="ECO:0000256" key="9">
    <source>
        <dbReference type="SAM" id="SignalP"/>
    </source>
</evidence>
<reference evidence="11" key="2">
    <citation type="submission" date="2021-04" db="EMBL/GenBank/DDBJ databases">
        <authorList>
            <person name="Gilroy R."/>
        </authorList>
    </citation>
    <scope>NUCLEOTIDE SEQUENCE</scope>
    <source>
        <strain evidence="11">CHK187-5294</strain>
    </source>
</reference>
<evidence type="ECO:0000313" key="12">
    <source>
        <dbReference type="Proteomes" id="UP000824132"/>
    </source>
</evidence>
<evidence type="ECO:0000256" key="5">
    <source>
        <dbReference type="ARBA" id="ARBA00022592"/>
    </source>
</evidence>
<name>A0A9D2A5Q1_9FIRM</name>
<evidence type="ECO:0000313" key="11">
    <source>
        <dbReference type="EMBL" id="HIZ02743.1"/>
    </source>
</evidence>
<feature type="domain" description="PBP" evidence="10">
    <location>
        <begin position="166"/>
        <end position="281"/>
    </location>
</feature>
<dbReference type="AlphaFoldDB" id="A0A9D2A5Q1"/>
<dbReference type="GO" id="GO:0006817">
    <property type="term" value="P:phosphate ion transport"/>
    <property type="evidence" value="ECO:0007669"/>
    <property type="project" value="UniProtKB-KW"/>
</dbReference>
<sequence length="286" mass="29929">MKKILMAIASVVLACGIGFAAMGCSEKGDIAKYTREEGSGTRDAFMELAGIETMSDEAAVSQGTDALMTAVAGNKKAIGYVSLGSVNSTIKKVKIENVEATAENIIAGTYKLSRPFNVAYKQATLDSNETLQELMEFIYSKEGQTIVSEDYVSETLETAPVYTVPETAPTASVKISGSTSVTPLMEKLVEAFCEASGVAASKIEINGNGSGAGMTDAASGTSDLGMASRAVKDSELAQGLTAKEIALDGIAIIVNTANPVENLTLANLKAIYTDEVKNWSDLSVQF</sequence>
<evidence type="ECO:0000256" key="8">
    <source>
        <dbReference type="ARBA" id="ARBA00023288"/>
    </source>
</evidence>
<accession>A0A9D2A5Q1</accession>
<comment type="caution">
    <text evidence="11">The sequence shown here is derived from an EMBL/GenBank/DDBJ whole genome shotgun (WGS) entry which is preliminary data.</text>
</comment>
<feature type="signal peptide" evidence="9">
    <location>
        <begin position="1"/>
        <end position="20"/>
    </location>
</feature>
<gene>
    <name evidence="11" type="ORF">H9727_00485</name>
</gene>
<evidence type="ECO:0000259" key="10">
    <source>
        <dbReference type="Pfam" id="PF12849"/>
    </source>
</evidence>
<evidence type="ECO:0000256" key="6">
    <source>
        <dbReference type="ARBA" id="ARBA00022729"/>
    </source>
</evidence>
<protein>
    <submittedName>
        <fullName evidence="11">Substrate-binding domain-containing protein</fullName>
    </submittedName>
</protein>
<dbReference type="InterPro" id="IPR050811">
    <property type="entry name" value="Phosphate_ABC_transporter"/>
</dbReference>
<dbReference type="GO" id="GO:0005886">
    <property type="term" value="C:plasma membrane"/>
    <property type="evidence" value="ECO:0007669"/>
    <property type="project" value="UniProtKB-SubCell"/>
</dbReference>
<dbReference type="PANTHER" id="PTHR30570">
    <property type="entry name" value="PERIPLASMIC PHOSPHATE BINDING COMPONENT OF PHOSPHATE ABC TRANSPORTER"/>
    <property type="match status" value="1"/>
</dbReference>
<keyword evidence="8" id="KW-0449">Lipoprotein</keyword>
<evidence type="ECO:0000256" key="3">
    <source>
        <dbReference type="ARBA" id="ARBA00008725"/>
    </source>
</evidence>
<evidence type="ECO:0000256" key="4">
    <source>
        <dbReference type="ARBA" id="ARBA00011529"/>
    </source>
</evidence>
<dbReference type="Gene3D" id="3.40.190.10">
    <property type="entry name" value="Periplasmic binding protein-like II"/>
    <property type="match status" value="2"/>
</dbReference>
<comment type="similarity">
    <text evidence="3">Belongs to the PstS family.</text>
</comment>
<keyword evidence="6 9" id="KW-0732">Signal</keyword>
<dbReference type="PANTHER" id="PTHR30570:SF1">
    <property type="entry name" value="PHOSPHATE-BINDING PROTEIN PSTS"/>
    <property type="match status" value="1"/>
</dbReference>
<comment type="function">
    <text evidence="1">Part of the ABC transporter complex PstSACB involved in phosphate import.</text>
</comment>
<keyword evidence="5" id="KW-0813">Transport</keyword>
<organism evidence="11 12">
    <name type="scientific">Candidatus Borkfalkia avistercoris</name>
    <dbReference type="NCBI Taxonomy" id="2838504"/>
    <lineage>
        <taxon>Bacteria</taxon>
        <taxon>Bacillati</taxon>
        <taxon>Bacillota</taxon>
        <taxon>Clostridia</taxon>
        <taxon>Christensenellales</taxon>
        <taxon>Christensenellaceae</taxon>
        <taxon>Candidatus Borkfalkia</taxon>
    </lineage>
</organism>
<reference evidence="11" key="1">
    <citation type="journal article" date="2021" name="PeerJ">
        <title>Extensive microbial diversity within the chicken gut microbiome revealed by metagenomics and culture.</title>
        <authorList>
            <person name="Gilroy R."/>
            <person name="Ravi A."/>
            <person name="Getino M."/>
            <person name="Pursley I."/>
            <person name="Horton D.L."/>
            <person name="Alikhan N.F."/>
            <person name="Baker D."/>
            <person name="Gharbi K."/>
            <person name="Hall N."/>
            <person name="Watson M."/>
            <person name="Adriaenssens E.M."/>
            <person name="Foster-Nyarko E."/>
            <person name="Jarju S."/>
            <person name="Secka A."/>
            <person name="Antonio M."/>
            <person name="Oren A."/>
            <person name="Chaudhuri R.R."/>
            <person name="La Ragione R."/>
            <person name="Hildebrand F."/>
            <person name="Pallen M.J."/>
        </authorList>
    </citation>
    <scope>NUCLEOTIDE SEQUENCE</scope>
    <source>
        <strain evidence="11">CHK187-5294</strain>
    </source>
</reference>
<evidence type="ECO:0000256" key="2">
    <source>
        <dbReference type="ARBA" id="ARBA00004193"/>
    </source>
</evidence>
<dbReference type="SUPFAM" id="SSF53850">
    <property type="entry name" value="Periplasmic binding protein-like II"/>
    <property type="match status" value="2"/>
</dbReference>
<dbReference type="EMBL" id="DXCL01000003">
    <property type="protein sequence ID" value="HIZ02743.1"/>
    <property type="molecule type" value="Genomic_DNA"/>
</dbReference>
<dbReference type="InterPro" id="IPR024370">
    <property type="entry name" value="PBP_domain"/>
</dbReference>
<dbReference type="PROSITE" id="PS51257">
    <property type="entry name" value="PROKAR_LIPOPROTEIN"/>
    <property type="match status" value="1"/>
</dbReference>
<keyword evidence="5" id="KW-0592">Phosphate transport</keyword>
<comment type="subcellular location">
    <subcellularLocation>
        <location evidence="2">Cell membrane</location>
        <topology evidence="2">Lipid-anchor</topology>
    </subcellularLocation>
</comment>
<feature type="chain" id="PRO_5039284379" evidence="9">
    <location>
        <begin position="21"/>
        <end position="286"/>
    </location>
</feature>
<keyword evidence="7" id="KW-0564">Palmitate</keyword>
<evidence type="ECO:0000256" key="1">
    <source>
        <dbReference type="ARBA" id="ARBA00002841"/>
    </source>
</evidence>